<comment type="caution">
    <text evidence="2">The sequence shown here is derived from an EMBL/GenBank/DDBJ whole genome shotgun (WGS) entry which is preliminary data.</text>
</comment>
<feature type="region of interest" description="Disordered" evidence="1">
    <location>
        <begin position="34"/>
        <end position="58"/>
    </location>
</feature>
<sequence>MNAVKVCAGALLLLAGVGVWKTCIDSGRVDPKSWIDERTGAGGADGSDESAQGFRPIPMPDGVPSRGVIVFAPQHCTSDAARRTEELVRHLSRHGVAYVRTDQASYSRLGSPEEATRVTAVMNGPVPIVYVNGRAKANPTPQEVVAEFRGKKAG</sequence>
<accession>A0ABU1CB90</accession>
<name>A0ABU1CB90_9GAMM</name>
<protein>
    <submittedName>
        <fullName evidence="2">Uncharacterized protein</fullName>
    </submittedName>
</protein>
<dbReference type="Proteomes" id="UP001233535">
    <property type="component" value="Unassembled WGS sequence"/>
</dbReference>
<dbReference type="RefSeq" id="WP_309260620.1">
    <property type="nucleotide sequence ID" value="NZ_JARUHG010000001.1"/>
</dbReference>
<keyword evidence="3" id="KW-1185">Reference proteome</keyword>
<evidence type="ECO:0000313" key="3">
    <source>
        <dbReference type="Proteomes" id="UP001233535"/>
    </source>
</evidence>
<organism evidence="2 3">
    <name type="scientific">Lysobacter arvi</name>
    <dbReference type="NCBI Taxonomy" id="3038776"/>
    <lineage>
        <taxon>Bacteria</taxon>
        <taxon>Pseudomonadati</taxon>
        <taxon>Pseudomonadota</taxon>
        <taxon>Gammaproteobacteria</taxon>
        <taxon>Lysobacterales</taxon>
        <taxon>Lysobacteraceae</taxon>
        <taxon>Lysobacter</taxon>
    </lineage>
</organism>
<proteinExistence type="predicted"/>
<gene>
    <name evidence="2" type="ORF">P8609_00400</name>
</gene>
<evidence type="ECO:0000313" key="2">
    <source>
        <dbReference type="EMBL" id="MDR0181430.1"/>
    </source>
</evidence>
<reference evidence="2 3" key="1">
    <citation type="submission" date="2023-04" db="EMBL/GenBank/DDBJ databases">
        <title>Lysobacter sp. strain UC isolated from soil sample.</title>
        <authorList>
            <person name="Choksket S."/>
            <person name="Harshvardhan F."/>
            <person name="Rana R."/>
            <person name="Patil P.B."/>
            <person name="Korpole S."/>
        </authorList>
    </citation>
    <scope>NUCLEOTIDE SEQUENCE [LARGE SCALE GENOMIC DNA]</scope>
    <source>
        <strain evidence="2 3">UC</strain>
    </source>
</reference>
<dbReference type="EMBL" id="JARUHG010000001">
    <property type="protein sequence ID" value="MDR0181430.1"/>
    <property type="molecule type" value="Genomic_DNA"/>
</dbReference>
<evidence type="ECO:0000256" key="1">
    <source>
        <dbReference type="SAM" id="MobiDB-lite"/>
    </source>
</evidence>